<dbReference type="Proteomes" id="UP000238390">
    <property type="component" value="Chromosome"/>
</dbReference>
<dbReference type="Pfam" id="PF04717">
    <property type="entry name" value="Phage_base_V"/>
    <property type="match status" value="1"/>
</dbReference>
<feature type="domain" description="Gp5/Type VI secretion system Vgr protein OB-fold" evidence="1">
    <location>
        <begin position="18"/>
        <end position="84"/>
    </location>
</feature>
<dbReference type="InterPro" id="IPR037026">
    <property type="entry name" value="Vgr_OB-fold_dom_sf"/>
</dbReference>
<organism evidence="3 4">
    <name type="scientific">Pseudomonas paraeruginosa</name>
    <dbReference type="NCBI Taxonomy" id="2994495"/>
    <lineage>
        <taxon>Bacteria</taxon>
        <taxon>Pseudomonadati</taxon>
        <taxon>Pseudomonadota</taxon>
        <taxon>Gammaproteobacteria</taxon>
        <taxon>Pseudomonadales</taxon>
        <taxon>Pseudomonadaceae</taxon>
        <taxon>Pseudomonas</taxon>
    </lineage>
</organism>
<gene>
    <name evidence="3" type="ORF">CSB93_1918</name>
</gene>
<dbReference type="InterPro" id="IPR006531">
    <property type="entry name" value="Gp5/Vgr_OB"/>
</dbReference>
<dbReference type="NCBIfam" id="TIGR01644">
    <property type="entry name" value="phage_P2_V"/>
    <property type="match status" value="1"/>
</dbReference>
<sequence length="185" mass="19463">MSYVSAEHDRMLAAMILPCVVVAVDLAAARVRVRCGDWTSGWLRWHAQAAGQARHWRAPSLGEQGVLLSPSGAVAMGTFIPGLYGDAGAAPDSSASRETWRFDDGASLSYDWSAHRYRIEVPSGTVEVKAGASRVLVSDAEVRVEAAKISLQGAVEIAGPLKVSGDILGGGSIVDTSGNSNHHTH</sequence>
<protein>
    <submittedName>
        <fullName evidence="3">Phage baseplate assembly V family protein</fullName>
    </submittedName>
</protein>
<dbReference type="InterPro" id="IPR054122">
    <property type="entry name" value="Gp138-like_C"/>
</dbReference>
<evidence type="ECO:0000313" key="3">
    <source>
        <dbReference type="EMBL" id="AVK08705.1"/>
    </source>
</evidence>
<dbReference type="EMBL" id="CP027169">
    <property type="protein sequence ID" value="AVK08705.1"/>
    <property type="molecule type" value="Genomic_DNA"/>
</dbReference>
<accession>A0A2R3J3J5</accession>
<evidence type="ECO:0000259" key="1">
    <source>
        <dbReference type="Pfam" id="PF04717"/>
    </source>
</evidence>
<feature type="domain" description="Gp138-like beta-helical trimerization" evidence="2">
    <location>
        <begin position="98"/>
        <end position="169"/>
    </location>
</feature>
<evidence type="ECO:0000259" key="2">
    <source>
        <dbReference type="Pfam" id="PF21930"/>
    </source>
</evidence>
<proteinExistence type="predicted"/>
<evidence type="ECO:0000313" key="4">
    <source>
        <dbReference type="Proteomes" id="UP000238390"/>
    </source>
</evidence>
<dbReference type="Pfam" id="PF21930">
    <property type="entry name" value="Gp138_C"/>
    <property type="match status" value="1"/>
</dbReference>
<keyword evidence="4" id="KW-1185">Reference proteome</keyword>
<reference evidence="3 4" key="1">
    <citation type="submission" date="2018-02" db="EMBL/GenBank/DDBJ databases">
        <title>FDA/CDC Antimicrobial Resistant Isolate Bank Genome Sequencing.</title>
        <authorList>
            <person name="Benahmed F.H."/>
            <person name="Lutgring J.D."/>
            <person name="Yoo B."/>
            <person name="Machado M."/>
            <person name="Brown A."/>
            <person name="McAllister G."/>
            <person name="Perry A."/>
            <person name="Halpin A.L."/>
            <person name="Vavikolanu K."/>
            <person name="Ott S."/>
            <person name="Zhao X."/>
            <person name="Tallon L.J."/>
            <person name="Sadzewicz L."/>
            <person name="Aluvathingal J."/>
            <person name="Nadendla S."/>
            <person name="Voskania-kordi A."/>
            <person name="Simonyan V."/>
            <person name="Patel J."/>
            <person name="Shawar R.M."/>
        </authorList>
    </citation>
    <scope>NUCLEOTIDE SEQUENCE [LARGE SCALE GENOMIC DNA]</scope>
    <source>
        <strain evidence="3 4">AR_0356</strain>
    </source>
</reference>
<dbReference type="RefSeq" id="WP_034079700.1">
    <property type="nucleotide sequence ID" value="NZ_CP027169.1"/>
</dbReference>
<dbReference type="InterPro" id="IPR013046">
    <property type="entry name" value="GpV/Gp45"/>
</dbReference>
<dbReference type="Gene3D" id="2.40.50.230">
    <property type="entry name" value="Gp5 N-terminal domain"/>
    <property type="match status" value="1"/>
</dbReference>
<dbReference type="AlphaFoldDB" id="A0A2R3J3J5"/>
<name>A0A2R3J3J5_9PSED</name>
<dbReference type="Gene3D" id="6.20.150.10">
    <property type="match status" value="1"/>
</dbReference>